<feature type="domain" description="Response regulatory" evidence="5">
    <location>
        <begin position="7"/>
        <end position="121"/>
    </location>
</feature>
<protein>
    <recommendedName>
        <fullName evidence="1">Stage 0 sporulation protein A homolog</fullName>
    </recommendedName>
</protein>
<reference evidence="6" key="1">
    <citation type="journal article" date="2023" name="J. Hazard. Mater.">
        <title>Anaerobic biodegradation of pyrene and benzo[a]pyrene by a new sulfate-reducing Desulforamulus aquiferis strain DSA.</title>
        <authorList>
            <person name="Zhang Z."/>
            <person name="Sun J."/>
            <person name="Gong X."/>
            <person name="Wang C."/>
            <person name="Wang H."/>
        </authorList>
    </citation>
    <scope>NUCLEOTIDE SEQUENCE</scope>
    <source>
        <strain evidence="6">DSA</strain>
    </source>
</reference>
<evidence type="ECO:0000313" key="6">
    <source>
        <dbReference type="EMBL" id="MDO7786806.1"/>
    </source>
</evidence>
<evidence type="ECO:0000256" key="3">
    <source>
        <dbReference type="ARBA" id="ARBA00024867"/>
    </source>
</evidence>
<keyword evidence="7" id="KW-1185">Reference proteome</keyword>
<dbReference type="PROSITE" id="PS50110">
    <property type="entry name" value="RESPONSE_REGULATORY"/>
    <property type="match status" value="1"/>
</dbReference>
<dbReference type="InterPro" id="IPR011006">
    <property type="entry name" value="CheY-like_superfamily"/>
</dbReference>
<dbReference type="InterPro" id="IPR001789">
    <property type="entry name" value="Sig_transdc_resp-reg_receiver"/>
</dbReference>
<keyword evidence="2 4" id="KW-0597">Phosphoprotein</keyword>
<evidence type="ECO:0000259" key="5">
    <source>
        <dbReference type="PROSITE" id="PS50110"/>
    </source>
</evidence>
<dbReference type="Proteomes" id="UP001172911">
    <property type="component" value="Unassembled WGS sequence"/>
</dbReference>
<evidence type="ECO:0000313" key="7">
    <source>
        <dbReference type="Proteomes" id="UP001172911"/>
    </source>
</evidence>
<comment type="function">
    <text evidence="3">May play the central regulatory role in sporulation. It may be an element of the effector pathway responsible for the activation of sporulation genes in response to nutritional stress. Spo0A may act in concert with spo0H (a sigma factor) to control the expression of some genes that are critical to the sporulation process.</text>
</comment>
<dbReference type="PANTHER" id="PTHR44591:SF3">
    <property type="entry name" value="RESPONSE REGULATORY DOMAIN-CONTAINING PROTEIN"/>
    <property type="match status" value="1"/>
</dbReference>
<sequence length="128" mass="14166">MGRDTIDILIVDDQVGVRRLLFEALSDEGYKVEMAASGAEALNTLARSIPSLIFLDMKMPGMTGIETLHEIRAQYGQLTVVMMTAYGDGEIVNQSRVLGVEHYLNKPFDLNDVRHLAKLLVSNNKESA</sequence>
<comment type="caution">
    <text evidence="6">The sequence shown here is derived from an EMBL/GenBank/DDBJ whole genome shotgun (WGS) entry which is preliminary data.</text>
</comment>
<organism evidence="6 7">
    <name type="scientific">Desulforamulus aquiferis</name>
    <dbReference type="NCBI Taxonomy" id="1397668"/>
    <lineage>
        <taxon>Bacteria</taxon>
        <taxon>Bacillati</taxon>
        <taxon>Bacillota</taxon>
        <taxon>Clostridia</taxon>
        <taxon>Eubacteriales</taxon>
        <taxon>Peptococcaceae</taxon>
        <taxon>Desulforamulus</taxon>
    </lineage>
</organism>
<dbReference type="AlphaFoldDB" id="A0AAW7ZBT8"/>
<reference evidence="6" key="2">
    <citation type="submission" date="2023-03" db="EMBL/GenBank/DDBJ databases">
        <authorList>
            <person name="Zhang Z."/>
        </authorList>
    </citation>
    <scope>NUCLEOTIDE SEQUENCE</scope>
    <source>
        <strain evidence="6">DSA</strain>
    </source>
</reference>
<dbReference type="PANTHER" id="PTHR44591">
    <property type="entry name" value="STRESS RESPONSE REGULATOR PROTEIN 1"/>
    <property type="match status" value="1"/>
</dbReference>
<dbReference type="GO" id="GO:0000160">
    <property type="term" value="P:phosphorelay signal transduction system"/>
    <property type="evidence" value="ECO:0007669"/>
    <property type="project" value="InterPro"/>
</dbReference>
<accession>A0AAW7ZBT8</accession>
<dbReference type="RefSeq" id="WP_304541919.1">
    <property type="nucleotide sequence ID" value="NZ_JARPTC010000008.1"/>
</dbReference>
<evidence type="ECO:0000256" key="2">
    <source>
        <dbReference type="ARBA" id="ARBA00022553"/>
    </source>
</evidence>
<name>A0AAW7ZBT8_9FIRM</name>
<dbReference type="SUPFAM" id="SSF52172">
    <property type="entry name" value="CheY-like"/>
    <property type="match status" value="1"/>
</dbReference>
<dbReference type="EMBL" id="JARPTC010000008">
    <property type="protein sequence ID" value="MDO7786806.1"/>
    <property type="molecule type" value="Genomic_DNA"/>
</dbReference>
<dbReference type="Pfam" id="PF00072">
    <property type="entry name" value="Response_reg"/>
    <property type="match status" value="1"/>
</dbReference>
<dbReference type="Gene3D" id="3.40.50.2300">
    <property type="match status" value="1"/>
</dbReference>
<gene>
    <name evidence="6" type="ORF">P6N53_06175</name>
</gene>
<dbReference type="SMART" id="SM00448">
    <property type="entry name" value="REC"/>
    <property type="match status" value="1"/>
</dbReference>
<dbReference type="InterPro" id="IPR050595">
    <property type="entry name" value="Bact_response_regulator"/>
</dbReference>
<feature type="modified residue" description="4-aspartylphosphate" evidence="4">
    <location>
        <position position="56"/>
    </location>
</feature>
<evidence type="ECO:0000256" key="1">
    <source>
        <dbReference type="ARBA" id="ARBA00018672"/>
    </source>
</evidence>
<evidence type="ECO:0000256" key="4">
    <source>
        <dbReference type="PROSITE-ProRule" id="PRU00169"/>
    </source>
</evidence>
<proteinExistence type="predicted"/>